<feature type="transmembrane region" description="Helical" evidence="6">
    <location>
        <begin position="134"/>
        <end position="157"/>
    </location>
</feature>
<feature type="transmembrane region" description="Helical" evidence="6">
    <location>
        <begin position="163"/>
        <end position="179"/>
    </location>
</feature>
<evidence type="ECO:0000313" key="8">
    <source>
        <dbReference type="EMBL" id="SFH86054.1"/>
    </source>
</evidence>
<dbReference type="RefSeq" id="WP_075442659.1">
    <property type="nucleotide sequence ID" value="NZ_FOQK01000006.1"/>
</dbReference>
<protein>
    <submittedName>
        <fullName evidence="8">Predicted arabinose efflux permease, MFS family</fullName>
    </submittedName>
</protein>
<keyword evidence="5 6" id="KW-0472">Membrane</keyword>
<feature type="domain" description="Major facilitator superfamily (MFS) profile" evidence="7">
    <location>
        <begin position="8"/>
        <end position="385"/>
    </location>
</feature>
<evidence type="ECO:0000256" key="5">
    <source>
        <dbReference type="ARBA" id="ARBA00023136"/>
    </source>
</evidence>
<keyword evidence="3 6" id="KW-0812">Transmembrane</keyword>
<feature type="transmembrane region" description="Helical" evidence="6">
    <location>
        <begin position="75"/>
        <end position="93"/>
    </location>
</feature>
<reference evidence="8 9" key="1">
    <citation type="submission" date="2016-10" db="EMBL/GenBank/DDBJ databases">
        <authorList>
            <person name="de Groot N.N."/>
        </authorList>
    </citation>
    <scope>NUCLEOTIDE SEQUENCE [LARGE SCALE GENOMIC DNA]</scope>
    <source>
        <strain evidence="8 9">Z108</strain>
    </source>
</reference>
<dbReference type="AlphaFoldDB" id="A0A1I3DH41"/>
<feature type="transmembrane region" description="Helical" evidence="6">
    <location>
        <begin position="245"/>
        <end position="265"/>
    </location>
</feature>
<evidence type="ECO:0000256" key="1">
    <source>
        <dbReference type="ARBA" id="ARBA00004651"/>
    </source>
</evidence>
<dbReference type="InterPro" id="IPR052714">
    <property type="entry name" value="MFS_Exporter"/>
</dbReference>
<organism evidence="8 9">
    <name type="scientific">Selenomonas ruminantium</name>
    <dbReference type="NCBI Taxonomy" id="971"/>
    <lineage>
        <taxon>Bacteria</taxon>
        <taxon>Bacillati</taxon>
        <taxon>Bacillota</taxon>
        <taxon>Negativicutes</taxon>
        <taxon>Selenomonadales</taxon>
        <taxon>Selenomonadaceae</taxon>
        <taxon>Selenomonas</taxon>
    </lineage>
</organism>
<feature type="transmembrane region" description="Helical" evidence="6">
    <location>
        <begin position="332"/>
        <end position="355"/>
    </location>
</feature>
<feature type="transmembrane region" description="Helical" evidence="6">
    <location>
        <begin position="210"/>
        <end position="233"/>
    </location>
</feature>
<dbReference type="InterPro" id="IPR036259">
    <property type="entry name" value="MFS_trans_sf"/>
</dbReference>
<feature type="transmembrane region" description="Helical" evidence="6">
    <location>
        <begin position="46"/>
        <end position="63"/>
    </location>
</feature>
<evidence type="ECO:0000256" key="4">
    <source>
        <dbReference type="ARBA" id="ARBA00022989"/>
    </source>
</evidence>
<gene>
    <name evidence="8" type="ORF">SAMN04487861_10696</name>
</gene>
<feature type="transmembrane region" description="Helical" evidence="6">
    <location>
        <begin position="12"/>
        <end position="34"/>
    </location>
</feature>
<dbReference type="Gene3D" id="1.20.1250.20">
    <property type="entry name" value="MFS general substrate transporter like domains"/>
    <property type="match status" value="2"/>
</dbReference>
<dbReference type="InterPro" id="IPR011701">
    <property type="entry name" value="MFS"/>
</dbReference>
<keyword evidence="2" id="KW-0813">Transport</keyword>
<dbReference type="InterPro" id="IPR020846">
    <property type="entry name" value="MFS_dom"/>
</dbReference>
<dbReference type="PANTHER" id="PTHR23531:SF1">
    <property type="entry name" value="QUINOLENE RESISTANCE PROTEIN NORA"/>
    <property type="match status" value="1"/>
</dbReference>
<accession>A0A1I3DH41</accession>
<evidence type="ECO:0000256" key="6">
    <source>
        <dbReference type="SAM" id="Phobius"/>
    </source>
</evidence>
<dbReference type="GO" id="GO:0022857">
    <property type="term" value="F:transmembrane transporter activity"/>
    <property type="evidence" value="ECO:0007669"/>
    <property type="project" value="InterPro"/>
</dbReference>
<dbReference type="EMBL" id="FOQK01000006">
    <property type="protein sequence ID" value="SFH86054.1"/>
    <property type="molecule type" value="Genomic_DNA"/>
</dbReference>
<dbReference type="GO" id="GO:0005886">
    <property type="term" value="C:plasma membrane"/>
    <property type="evidence" value="ECO:0007669"/>
    <property type="project" value="UniProtKB-SubCell"/>
</dbReference>
<dbReference type="Pfam" id="PF07690">
    <property type="entry name" value="MFS_1"/>
    <property type="match status" value="1"/>
</dbReference>
<feature type="transmembrane region" description="Helical" evidence="6">
    <location>
        <begin position="105"/>
        <end position="127"/>
    </location>
</feature>
<evidence type="ECO:0000259" key="7">
    <source>
        <dbReference type="PROSITE" id="PS50850"/>
    </source>
</evidence>
<sequence length="398" mass="42717">MNKLWTPEFLSMGGCNFLVFMSQYIMIAALPIFIMDDLQGGELEAGMAMTFFQIGTVVCRPLAGRLIDSVNKRSLLFVTTLCFGLVMLGFNFFQTLTGIYSLRLLHGVIFALATTAAAAMAAMVLPVARKGEGIGYFALTTNLAMVVGPLLGLVIIGSWGAEAFFLFMVILAVFTFWVANHRRLPDHVILPVKKTRRGISIHDFIERKSVVMSSIGGLVFFAYGGVLTFIPLYAKSLGLQQETSMFFAVFAAVIVLTRPVVGRIFDAKGPDYTIYPGFLCFALGMLLFGQISTMTGLLLSAAVLGCGFGALSPAFQTLAIQSAPLSRSGVATATYFWSLDISVGLAAGLLGLVAAGYGYTFMYSVICTGVIAVAAGCYFAWNKYQQKIGNCPIAGASK</sequence>
<evidence type="ECO:0000313" key="9">
    <source>
        <dbReference type="Proteomes" id="UP000183639"/>
    </source>
</evidence>
<dbReference type="OrthoDB" id="9814001at2"/>
<keyword evidence="4 6" id="KW-1133">Transmembrane helix</keyword>
<name>A0A1I3DH41_SELRU</name>
<evidence type="ECO:0000256" key="3">
    <source>
        <dbReference type="ARBA" id="ARBA00022692"/>
    </source>
</evidence>
<dbReference type="Proteomes" id="UP000183639">
    <property type="component" value="Unassembled WGS sequence"/>
</dbReference>
<dbReference type="SUPFAM" id="SSF103473">
    <property type="entry name" value="MFS general substrate transporter"/>
    <property type="match status" value="1"/>
</dbReference>
<feature type="transmembrane region" description="Helical" evidence="6">
    <location>
        <begin position="272"/>
        <end position="291"/>
    </location>
</feature>
<feature type="transmembrane region" description="Helical" evidence="6">
    <location>
        <begin position="297"/>
        <end position="320"/>
    </location>
</feature>
<evidence type="ECO:0000256" key="2">
    <source>
        <dbReference type="ARBA" id="ARBA00022448"/>
    </source>
</evidence>
<dbReference type="PROSITE" id="PS50850">
    <property type="entry name" value="MFS"/>
    <property type="match status" value="1"/>
</dbReference>
<feature type="transmembrane region" description="Helical" evidence="6">
    <location>
        <begin position="361"/>
        <end position="381"/>
    </location>
</feature>
<dbReference type="CDD" id="cd17489">
    <property type="entry name" value="MFS_YfcJ_like"/>
    <property type="match status" value="1"/>
</dbReference>
<proteinExistence type="predicted"/>
<comment type="subcellular location">
    <subcellularLocation>
        <location evidence="1">Cell membrane</location>
        <topology evidence="1">Multi-pass membrane protein</topology>
    </subcellularLocation>
</comment>
<dbReference type="PANTHER" id="PTHR23531">
    <property type="entry name" value="QUINOLENE RESISTANCE PROTEIN NORA"/>
    <property type="match status" value="1"/>
</dbReference>